<evidence type="ECO:0000256" key="5">
    <source>
        <dbReference type="ARBA" id="ARBA00022840"/>
    </source>
</evidence>
<evidence type="ECO:0000256" key="2">
    <source>
        <dbReference type="ARBA" id="ARBA00017574"/>
    </source>
</evidence>
<dbReference type="InterPro" id="IPR028299">
    <property type="entry name" value="ClpA/B_CS2"/>
</dbReference>
<dbReference type="GO" id="GO:0005737">
    <property type="term" value="C:cytoplasm"/>
    <property type="evidence" value="ECO:0007669"/>
    <property type="project" value="UniProtKB-SubCell"/>
</dbReference>
<dbReference type="SMART" id="SM01086">
    <property type="entry name" value="ClpB_D2-small"/>
    <property type="match status" value="1"/>
</dbReference>
<organism evidence="13 14">
    <name type="scientific">Candidatus Omnitrophus magneticus</name>
    <dbReference type="NCBI Taxonomy" id="1609969"/>
    <lineage>
        <taxon>Bacteria</taxon>
        <taxon>Pseudomonadati</taxon>
        <taxon>Candidatus Omnitrophota</taxon>
        <taxon>Candidatus Omnitrophus</taxon>
    </lineage>
</organism>
<dbReference type="Pfam" id="PF17871">
    <property type="entry name" value="AAA_lid_9"/>
    <property type="match status" value="1"/>
</dbReference>
<dbReference type="Pfam" id="PF07724">
    <property type="entry name" value="AAA_2"/>
    <property type="match status" value="1"/>
</dbReference>
<dbReference type="InterPro" id="IPR027417">
    <property type="entry name" value="P-loop_NTPase"/>
</dbReference>
<comment type="caution">
    <text evidence="13">The sequence shown here is derived from an EMBL/GenBank/DDBJ whole genome shotgun (WGS) entry which is preliminary data.</text>
</comment>
<evidence type="ECO:0000256" key="4">
    <source>
        <dbReference type="ARBA" id="ARBA00022741"/>
    </source>
</evidence>
<dbReference type="InterPro" id="IPR001270">
    <property type="entry name" value="ClpA/B"/>
</dbReference>
<dbReference type="InterPro" id="IPR003959">
    <property type="entry name" value="ATPase_AAA_core"/>
</dbReference>
<dbReference type="PATRIC" id="fig|1609969.3.peg.71"/>
<dbReference type="InterPro" id="IPR041546">
    <property type="entry name" value="ClpA/ClpB_AAA_lid"/>
</dbReference>
<evidence type="ECO:0000256" key="3">
    <source>
        <dbReference type="ARBA" id="ARBA00022737"/>
    </source>
</evidence>
<keyword evidence="11" id="KW-0963">Cytoplasm</keyword>
<evidence type="ECO:0000259" key="12">
    <source>
        <dbReference type="PROSITE" id="PS51903"/>
    </source>
</evidence>
<dbReference type="FunFam" id="3.40.50.300:FF:000120">
    <property type="entry name" value="ATP-dependent chaperone ClpB"/>
    <property type="match status" value="1"/>
</dbReference>
<keyword evidence="4 10" id="KW-0547">Nucleotide-binding</keyword>
<dbReference type="InterPro" id="IPR004176">
    <property type="entry name" value="Clp_R_N"/>
</dbReference>
<dbReference type="InterPro" id="IPR018368">
    <property type="entry name" value="ClpA/B_CS1"/>
</dbReference>
<accession>A0A0F0CRV1</accession>
<keyword evidence="3 9" id="KW-0677">Repeat</keyword>
<dbReference type="Pfam" id="PF00004">
    <property type="entry name" value="AAA"/>
    <property type="match status" value="1"/>
</dbReference>
<dbReference type="Gene3D" id="1.10.1780.10">
    <property type="entry name" value="Clp, N-terminal domain"/>
    <property type="match status" value="1"/>
</dbReference>
<reference evidence="13 14" key="1">
    <citation type="submission" date="2015-02" db="EMBL/GenBank/DDBJ databases">
        <title>Single-cell genomics of uncultivated deep-branching MTB reveals a conserved set of magnetosome genes.</title>
        <authorList>
            <person name="Kolinko S."/>
            <person name="Richter M."/>
            <person name="Glockner F.O."/>
            <person name="Brachmann A."/>
            <person name="Schuler D."/>
        </authorList>
    </citation>
    <scope>NUCLEOTIDE SEQUENCE [LARGE SCALE GENOMIC DNA]</scope>
    <source>
        <strain evidence="13">SKK-01</strain>
    </source>
</reference>
<dbReference type="GO" id="GO:0016887">
    <property type="term" value="F:ATP hydrolysis activity"/>
    <property type="evidence" value="ECO:0007669"/>
    <property type="project" value="InterPro"/>
</dbReference>
<dbReference type="PRINTS" id="PR00300">
    <property type="entry name" value="CLPPROTEASEA"/>
</dbReference>
<keyword evidence="6 11" id="KW-0175">Coiled coil</keyword>
<dbReference type="SMART" id="SM00382">
    <property type="entry name" value="AAA"/>
    <property type="match status" value="2"/>
</dbReference>
<sequence length="860" mass="97284">MNTEKFTVKLRGALAGAVQEATLNGNQEVDVLHFLSVLLKENESLSRDILKKIGAVPNKILDEIGIEINKIPKVSGAGEVYFSSAFNSVLVQAEKEKKQFSDEYLSVEHVLLAILEKGHEKIKNIFSRHGVTRDSVMSSLKNIRGNQRVTTEDPEGKYNALEKYGRDLVALAKEEKIDPVIGRDEEIRRLIHVLSRRTKNNPVLIGDPGTGKTAVVEGLARRIASGDVPLSLKDKRLIALDLGSLLAGAKYRGEFEERLKAVLSEINEKAGEIILFIDELHTLVGAGGSEGAIDAANMLKPALARGELRCIGATTFDEYRKYIEKDKALERRFQQIFVGEPSVEDTIAILHGLKEKYEIHHGVRISDSAIIAAATLSDKYITARFLPDKAIDLIDEASSKLQIEIESMPVEIDKVQRKIMQLEIEKTALKKENDKEKIKEKVEELEKELEDGKKNLEQLKFHWQKEKKLIDNIRAVKEKIDHYKILEVNAERDGDLAKVSEIRYGEIVRLNKELVKETEALKNIQGSNKMLKEEVDDEDIARIVSQWTGIPVSKLVESQVSRLIKMEEELKKRVVGQDASVEIISNAVRRSSTGLSDPNRPIGSFIFLGPTGVGKTYMVRTLAWFLFNDPEAMVRIDMSEYMERHAVSRLIGAPPGYVGYEEGGQLTEKVRRRPYCVILFDEIEKAHPDVFNILLQILEDGRLTDNQGHVVNFKNTIIIMTSNAGSQFFADKNLSKEKIDENVAREMKLYFRPEFLNRIDNLIVFNSLTRKDVVKIVGLEIEKIKNRLSSRNIILEIDDIVMEKLAEKGFDPDYGARPLKRLIQKEIEDLIALKILQDGNVDNAKIKITYDKKKDEFLMK</sequence>
<feature type="coiled-coil region" evidence="11">
    <location>
        <begin position="412"/>
        <end position="462"/>
    </location>
</feature>
<dbReference type="GO" id="GO:0034605">
    <property type="term" value="P:cellular response to heat"/>
    <property type="evidence" value="ECO:0007669"/>
    <property type="project" value="TreeGrafter"/>
</dbReference>
<proteinExistence type="inferred from homology"/>
<dbReference type="GO" id="GO:0042026">
    <property type="term" value="P:protein refolding"/>
    <property type="evidence" value="ECO:0007669"/>
    <property type="project" value="UniProtKB-UniRule"/>
</dbReference>
<evidence type="ECO:0000256" key="6">
    <source>
        <dbReference type="ARBA" id="ARBA00023054"/>
    </source>
</evidence>
<dbReference type="Pfam" id="PF10431">
    <property type="entry name" value="ClpB_D2-small"/>
    <property type="match status" value="1"/>
</dbReference>
<evidence type="ECO:0000256" key="11">
    <source>
        <dbReference type="RuleBase" id="RU362034"/>
    </source>
</evidence>
<evidence type="ECO:0000256" key="8">
    <source>
        <dbReference type="ARBA" id="ARBA00026057"/>
    </source>
</evidence>
<protein>
    <recommendedName>
        <fullName evidence="2 11">Chaperone protein ClpB</fullName>
    </recommendedName>
</protein>
<keyword evidence="5 10" id="KW-0067">ATP-binding</keyword>
<dbReference type="Pfam" id="PF02861">
    <property type="entry name" value="Clp_N"/>
    <property type="match status" value="1"/>
</dbReference>
<dbReference type="Gene3D" id="1.10.8.60">
    <property type="match status" value="1"/>
</dbReference>
<feature type="domain" description="Clp R" evidence="12">
    <location>
        <begin position="3"/>
        <end position="146"/>
    </location>
</feature>
<dbReference type="AlphaFoldDB" id="A0A0F0CRV1"/>
<keyword evidence="14" id="KW-1185">Reference proteome</keyword>
<dbReference type="Gene3D" id="3.40.50.300">
    <property type="entry name" value="P-loop containing nucleotide triphosphate hydrolases"/>
    <property type="match status" value="3"/>
</dbReference>
<comment type="similarity">
    <text evidence="1 10">Belongs to the ClpA/ClpB family.</text>
</comment>
<comment type="subcellular location">
    <subcellularLocation>
        <location evidence="11">Cytoplasm</location>
    </subcellularLocation>
</comment>
<keyword evidence="7 10" id="KW-0143">Chaperone</keyword>
<dbReference type="CDD" id="cd00009">
    <property type="entry name" value="AAA"/>
    <property type="match status" value="1"/>
</dbReference>
<dbReference type="PANTHER" id="PTHR11638">
    <property type="entry name" value="ATP-DEPENDENT CLP PROTEASE"/>
    <property type="match status" value="1"/>
</dbReference>
<dbReference type="InterPro" id="IPR050130">
    <property type="entry name" value="ClpA_ClpB"/>
</dbReference>
<dbReference type="EMBL" id="JYNY01000016">
    <property type="protein sequence ID" value="KJJ86068.1"/>
    <property type="molecule type" value="Genomic_DNA"/>
</dbReference>
<comment type="function">
    <text evidence="11">Part of a stress-induced multi-chaperone system, it is involved in the recovery of the cell from heat-induced damage, in cooperation with DnaK, DnaJ and GrpE.</text>
</comment>
<dbReference type="PANTHER" id="PTHR11638:SF18">
    <property type="entry name" value="HEAT SHOCK PROTEIN 104"/>
    <property type="match status" value="1"/>
</dbReference>
<evidence type="ECO:0000256" key="7">
    <source>
        <dbReference type="ARBA" id="ARBA00023186"/>
    </source>
</evidence>
<keyword evidence="11" id="KW-0346">Stress response</keyword>
<dbReference type="CDD" id="cd19499">
    <property type="entry name" value="RecA-like_ClpB_Hsp104-like"/>
    <property type="match status" value="1"/>
</dbReference>
<dbReference type="Proteomes" id="UP000033428">
    <property type="component" value="Unassembled WGS sequence"/>
</dbReference>
<evidence type="ECO:0000256" key="1">
    <source>
        <dbReference type="ARBA" id="ARBA00008675"/>
    </source>
</evidence>
<dbReference type="PROSITE" id="PS51903">
    <property type="entry name" value="CLP_R"/>
    <property type="match status" value="1"/>
</dbReference>
<evidence type="ECO:0000256" key="10">
    <source>
        <dbReference type="RuleBase" id="RU004432"/>
    </source>
</evidence>
<dbReference type="InterPro" id="IPR017730">
    <property type="entry name" value="Chaperonin_ClpB"/>
</dbReference>
<dbReference type="PROSITE" id="PS00871">
    <property type="entry name" value="CLPAB_2"/>
    <property type="match status" value="1"/>
</dbReference>
<comment type="subunit">
    <text evidence="11">Homohexamer; The oligomerization is ATP-dependent.</text>
</comment>
<dbReference type="SUPFAM" id="SSF52540">
    <property type="entry name" value="P-loop containing nucleoside triphosphate hydrolases"/>
    <property type="match status" value="2"/>
</dbReference>
<dbReference type="InterPro" id="IPR036628">
    <property type="entry name" value="Clp_N_dom_sf"/>
</dbReference>
<dbReference type="FunFam" id="3.40.50.300:FF:000010">
    <property type="entry name" value="Chaperone clpB 1, putative"/>
    <property type="match status" value="1"/>
</dbReference>
<evidence type="ECO:0000256" key="9">
    <source>
        <dbReference type="PROSITE-ProRule" id="PRU01251"/>
    </source>
</evidence>
<dbReference type="FunFam" id="3.40.50.300:FF:000025">
    <property type="entry name" value="ATP-dependent Clp protease subunit"/>
    <property type="match status" value="1"/>
</dbReference>
<dbReference type="InterPro" id="IPR003593">
    <property type="entry name" value="AAA+_ATPase"/>
</dbReference>
<name>A0A0F0CRV1_9BACT</name>
<dbReference type="InterPro" id="IPR019489">
    <property type="entry name" value="Clp_ATPase_C"/>
</dbReference>
<comment type="subunit">
    <text evidence="8">Homohexamer. The oligomerization is ATP-dependent.</text>
</comment>
<dbReference type="GO" id="GO:0005524">
    <property type="term" value="F:ATP binding"/>
    <property type="evidence" value="ECO:0007669"/>
    <property type="project" value="UniProtKB-UniRule"/>
</dbReference>
<dbReference type="SUPFAM" id="SSF81923">
    <property type="entry name" value="Double Clp-N motif"/>
    <property type="match status" value="1"/>
</dbReference>
<dbReference type="NCBIfam" id="TIGR03346">
    <property type="entry name" value="chaperone_ClpB"/>
    <property type="match status" value="1"/>
</dbReference>
<evidence type="ECO:0000313" key="14">
    <source>
        <dbReference type="Proteomes" id="UP000033428"/>
    </source>
</evidence>
<evidence type="ECO:0000313" key="13">
    <source>
        <dbReference type="EMBL" id="KJJ86068.1"/>
    </source>
</evidence>
<gene>
    <name evidence="11" type="primary">clpB</name>
    <name evidence="13" type="ORF">OMAG_000058</name>
</gene>
<dbReference type="PROSITE" id="PS00870">
    <property type="entry name" value="CLPAB_1"/>
    <property type="match status" value="1"/>
</dbReference>